<reference evidence="1 2" key="1">
    <citation type="journal article" date="2012" name="BMC Genomics">
        <title>Genomic basis of broad host range and environmental adaptability of Rhizobium tropici CIAT 899 and Rhizobium sp. PRF 81 which are used in inoculants for common bean (Phaseolus vulgaris L.).</title>
        <authorList>
            <person name="Ormeno-Orrillo E."/>
            <person name="Menna P."/>
            <person name="Almeida L.G."/>
            <person name="Ollero F.J."/>
            <person name="Nicolas M.F."/>
            <person name="Pains Rodrigues E."/>
            <person name="Shigueyoshi Nakatani A."/>
            <person name="Silva Batista J.S."/>
            <person name="Oliveira Chueire L.M."/>
            <person name="Souza R.C."/>
            <person name="Ribeiro Vasconcelos A.T."/>
            <person name="Megias M."/>
            <person name="Hungria M."/>
            <person name="Martinez-Romero E."/>
        </authorList>
    </citation>
    <scope>NUCLEOTIDE SEQUENCE [LARGE SCALE GENOMIC DNA]</scope>
    <source>
        <strain evidence="1 2">PRF 81</strain>
    </source>
</reference>
<dbReference type="Proteomes" id="UP000012429">
    <property type="component" value="Unassembled WGS sequence"/>
</dbReference>
<evidence type="ECO:0000313" key="1">
    <source>
        <dbReference type="EMBL" id="ENN88799.1"/>
    </source>
</evidence>
<comment type="caution">
    <text evidence="1">The sequence shown here is derived from an EMBL/GenBank/DDBJ whole genome shotgun (WGS) entry which is preliminary data.</text>
</comment>
<accession>N6U898</accession>
<protein>
    <submittedName>
        <fullName evidence="1">Uncharacterized protein</fullName>
    </submittedName>
</protein>
<sequence length="358" mass="38464">MVDGRAPGMYFECGGLDERGKTVEILDFQQLGALLVLGIGNLDDMGVDAFPGMFLEEARPFYAVGTTQKRQRSIDDERRHSRPGQSVIIEQILFADAVAGPVDPLGMCQLNGGDGPVLNGRLCHSHALHLPAARKLRRTQTSIARRRKSIVASGLRHQLAAIDFDHLARDIAGQCRGCQEQIGADTILRRADEAHRDGLALQLHLFVIGVAFVERRCDDAGRNRIDADLVVDEFLGVTMRDGRDEALGGGIEDRAVAAAVAGGNRRGVDDEAALLLEVRVGGPGCGKHRAGVEVHHALIVLVGHFGGRKPAEHATGIVHQPVQATQDFGGFAHDPFGLTVLGDIALDQMYRAAAIPDL</sequence>
<dbReference type="AlphaFoldDB" id="N6U898"/>
<dbReference type="EMBL" id="AQHN01000013">
    <property type="protein sequence ID" value="ENN88799.1"/>
    <property type="molecule type" value="Genomic_DNA"/>
</dbReference>
<evidence type="ECO:0000313" key="2">
    <source>
        <dbReference type="Proteomes" id="UP000012429"/>
    </source>
</evidence>
<proteinExistence type="predicted"/>
<organism evidence="1 2">
    <name type="scientific">Rhizobium freirei PRF 81</name>
    <dbReference type="NCBI Taxonomy" id="363754"/>
    <lineage>
        <taxon>Bacteria</taxon>
        <taxon>Pseudomonadati</taxon>
        <taxon>Pseudomonadota</taxon>
        <taxon>Alphaproteobacteria</taxon>
        <taxon>Hyphomicrobiales</taxon>
        <taxon>Rhizobiaceae</taxon>
        <taxon>Rhizobium/Agrobacterium group</taxon>
        <taxon>Rhizobium</taxon>
    </lineage>
</organism>
<name>N6U898_9HYPH</name>
<keyword evidence="2" id="KW-1185">Reference proteome</keyword>
<gene>
    <name evidence="1" type="ORF">RHSP_23570</name>
</gene>